<dbReference type="EMBL" id="JBBPBN010000018">
    <property type="protein sequence ID" value="KAK9018716.1"/>
    <property type="molecule type" value="Genomic_DNA"/>
</dbReference>
<dbReference type="Proteomes" id="UP001396334">
    <property type="component" value="Unassembled WGS sequence"/>
</dbReference>
<accession>A0ABR2S0G6</accession>
<proteinExistence type="predicted"/>
<keyword evidence="3" id="KW-1185">Reference proteome</keyword>
<organism evidence="2 3">
    <name type="scientific">Hibiscus sabdariffa</name>
    <name type="common">roselle</name>
    <dbReference type="NCBI Taxonomy" id="183260"/>
    <lineage>
        <taxon>Eukaryota</taxon>
        <taxon>Viridiplantae</taxon>
        <taxon>Streptophyta</taxon>
        <taxon>Embryophyta</taxon>
        <taxon>Tracheophyta</taxon>
        <taxon>Spermatophyta</taxon>
        <taxon>Magnoliopsida</taxon>
        <taxon>eudicotyledons</taxon>
        <taxon>Gunneridae</taxon>
        <taxon>Pentapetalae</taxon>
        <taxon>rosids</taxon>
        <taxon>malvids</taxon>
        <taxon>Malvales</taxon>
        <taxon>Malvaceae</taxon>
        <taxon>Malvoideae</taxon>
        <taxon>Hibiscus</taxon>
    </lineage>
</organism>
<sequence>MGFYDSSTIINRFLDRRLLVNISIVFIESFEEPEDEPNFDCSSGWQSSWNSVEDPSIHIGNNPWEQPPFGNVSEQPPMYGGSSSSQHAYTDDMGYCNTLKWA</sequence>
<gene>
    <name evidence="2" type="ORF">V6N11_033763</name>
</gene>
<evidence type="ECO:0000256" key="1">
    <source>
        <dbReference type="SAM" id="MobiDB-lite"/>
    </source>
</evidence>
<name>A0ABR2S0G6_9ROSI</name>
<evidence type="ECO:0000313" key="3">
    <source>
        <dbReference type="Proteomes" id="UP001396334"/>
    </source>
</evidence>
<protein>
    <submittedName>
        <fullName evidence="2">Uncharacterized protein</fullName>
    </submittedName>
</protein>
<evidence type="ECO:0000313" key="2">
    <source>
        <dbReference type="EMBL" id="KAK9018716.1"/>
    </source>
</evidence>
<reference evidence="2 3" key="1">
    <citation type="journal article" date="2024" name="G3 (Bethesda)">
        <title>Genome assembly of Hibiscus sabdariffa L. provides insights into metabolisms of medicinal natural products.</title>
        <authorList>
            <person name="Kim T."/>
        </authorList>
    </citation>
    <scope>NUCLEOTIDE SEQUENCE [LARGE SCALE GENOMIC DNA]</scope>
    <source>
        <strain evidence="2">TK-2024</strain>
        <tissue evidence="2">Old leaves</tissue>
    </source>
</reference>
<feature type="region of interest" description="Disordered" evidence="1">
    <location>
        <begin position="61"/>
        <end position="90"/>
    </location>
</feature>
<comment type="caution">
    <text evidence="2">The sequence shown here is derived from an EMBL/GenBank/DDBJ whole genome shotgun (WGS) entry which is preliminary data.</text>
</comment>